<organism evidence="7 8">
    <name type="scientific">Methylobacterium nonmethylotrophicum</name>
    <dbReference type="NCBI Taxonomy" id="1141884"/>
    <lineage>
        <taxon>Bacteria</taxon>
        <taxon>Pseudomonadati</taxon>
        <taxon>Pseudomonadota</taxon>
        <taxon>Alphaproteobacteria</taxon>
        <taxon>Hyphomicrobiales</taxon>
        <taxon>Methylobacteriaceae</taxon>
        <taxon>Methylobacterium</taxon>
    </lineage>
</organism>
<sequence length="478" mass="50317">MNAHQHFIGGTWTGGETTLPVINPSHGQEMARIARGGAAEIDAAVKAGHAAMEGEWGRLDAASRGRLMLKLADLIRRDAEILAKMESEDVGKPMSLARNDAQVCARYFEYYGGAADKVHGDTIPFQNGFTVMTVYEPHGVVGVIVPWNYPLQMTGRSVAPALAMGNAVVLKPAEDTSLSALHLAKLAAEAGFPAGSLNVVTGLGEEAGAALASHKGIHHISFTGSREVGILIQAAAARNTIPVTLELGGKSPQVVFADADLSEAGTVIVKAITQNAGQTCSAGSRVVIEDTIYDSFTADLARRFKDLRVGSGEQDLDLGPVVNAKQCERVQSYIDLARRDGLTILAEGELGTNVPGDGYYVRPTLIGDVPPDHRLAQEEIFGPVLVAIRVRDEAEALKVANGTEYGLAAGIWTQDLGKALRLSKGIKSGQVFVNNYGAGGGVELPFGGVKGSGHGREKGFEALYGFGAMKMIAIKHGV</sequence>
<evidence type="ECO:0000256" key="5">
    <source>
        <dbReference type="RuleBase" id="RU003345"/>
    </source>
</evidence>
<dbReference type="SUPFAM" id="SSF53720">
    <property type="entry name" value="ALDH-like"/>
    <property type="match status" value="1"/>
</dbReference>
<dbReference type="PANTHER" id="PTHR11699">
    <property type="entry name" value="ALDEHYDE DEHYDROGENASE-RELATED"/>
    <property type="match status" value="1"/>
</dbReference>
<evidence type="ECO:0000256" key="2">
    <source>
        <dbReference type="ARBA" id="ARBA00023002"/>
    </source>
</evidence>
<dbReference type="Gene3D" id="3.40.309.10">
    <property type="entry name" value="Aldehyde Dehydrogenase, Chain A, domain 2"/>
    <property type="match status" value="1"/>
</dbReference>
<dbReference type="InterPro" id="IPR029510">
    <property type="entry name" value="Ald_DH_CS_GLU"/>
</dbReference>
<keyword evidence="8" id="KW-1185">Reference proteome</keyword>
<dbReference type="InterPro" id="IPR016163">
    <property type="entry name" value="Ald_DH_C"/>
</dbReference>
<dbReference type="FunFam" id="3.40.605.10:FF:000001">
    <property type="entry name" value="Aldehyde dehydrogenase 1"/>
    <property type="match status" value="1"/>
</dbReference>
<dbReference type="AlphaFoldDB" id="A0A4Z0NWG3"/>
<name>A0A4Z0NWG3_9HYPH</name>
<comment type="caution">
    <text evidence="7">The sequence shown here is derived from an EMBL/GenBank/DDBJ whole genome shotgun (WGS) entry which is preliminary data.</text>
</comment>
<evidence type="ECO:0000313" key="7">
    <source>
        <dbReference type="EMBL" id="TGE02268.1"/>
    </source>
</evidence>
<dbReference type="Pfam" id="PF00171">
    <property type="entry name" value="Aldedh"/>
    <property type="match status" value="1"/>
</dbReference>
<evidence type="ECO:0000259" key="6">
    <source>
        <dbReference type="Pfam" id="PF00171"/>
    </source>
</evidence>
<dbReference type="FunFam" id="3.40.309.10:FF:000012">
    <property type="entry name" value="Betaine aldehyde dehydrogenase"/>
    <property type="match status" value="1"/>
</dbReference>
<feature type="active site" evidence="4">
    <location>
        <position position="246"/>
    </location>
</feature>
<dbReference type="InterPro" id="IPR016162">
    <property type="entry name" value="Ald_DH_N"/>
</dbReference>
<evidence type="ECO:0000256" key="1">
    <source>
        <dbReference type="ARBA" id="ARBA00009986"/>
    </source>
</evidence>
<reference evidence="7 8" key="1">
    <citation type="submission" date="2019-04" db="EMBL/GenBank/DDBJ databases">
        <authorList>
            <person name="Feng G."/>
            <person name="Zhu H."/>
        </authorList>
    </citation>
    <scope>NUCLEOTIDE SEQUENCE [LARGE SCALE GENOMIC DNA]</scope>
    <source>
        <strain evidence="7 8">6HR-1</strain>
    </source>
</reference>
<dbReference type="InterPro" id="IPR016161">
    <property type="entry name" value="Ald_DH/histidinol_DH"/>
</dbReference>
<keyword evidence="2 5" id="KW-0560">Oxidoreductase</keyword>
<dbReference type="RefSeq" id="WP_135412467.1">
    <property type="nucleotide sequence ID" value="NZ_SRLB01000001.1"/>
</dbReference>
<evidence type="ECO:0000313" key="8">
    <source>
        <dbReference type="Proteomes" id="UP000297535"/>
    </source>
</evidence>
<comment type="similarity">
    <text evidence="1 5">Belongs to the aldehyde dehydrogenase family.</text>
</comment>
<feature type="domain" description="Aldehyde dehydrogenase" evidence="6">
    <location>
        <begin position="13"/>
        <end position="471"/>
    </location>
</feature>
<dbReference type="Gene3D" id="3.40.605.10">
    <property type="entry name" value="Aldehyde Dehydrogenase, Chain A, domain 1"/>
    <property type="match status" value="1"/>
</dbReference>
<dbReference type="GO" id="GO:0004030">
    <property type="term" value="F:aldehyde dehydrogenase [NAD(P)+] activity"/>
    <property type="evidence" value="ECO:0007669"/>
    <property type="project" value="UniProtKB-ARBA"/>
</dbReference>
<gene>
    <name evidence="7" type="ORF">EU555_00335</name>
</gene>
<dbReference type="EMBL" id="SRLB01000001">
    <property type="protein sequence ID" value="TGE02268.1"/>
    <property type="molecule type" value="Genomic_DNA"/>
</dbReference>
<dbReference type="OrthoDB" id="9802947at2"/>
<proteinExistence type="inferred from homology"/>
<dbReference type="InterPro" id="IPR015590">
    <property type="entry name" value="Aldehyde_DH_dom"/>
</dbReference>
<evidence type="ECO:0000256" key="3">
    <source>
        <dbReference type="ARBA" id="ARBA00023097"/>
    </source>
</evidence>
<dbReference type="PROSITE" id="PS00687">
    <property type="entry name" value="ALDEHYDE_DEHYDR_GLU"/>
    <property type="match status" value="1"/>
</dbReference>
<accession>A0A4Z0NWG3</accession>
<dbReference type="CDD" id="cd07109">
    <property type="entry name" value="ALDH_AAS00426"/>
    <property type="match status" value="1"/>
</dbReference>
<evidence type="ECO:0000256" key="4">
    <source>
        <dbReference type="PROSITE-ProRule" id="PRU10007"/>
    </source>
</evidence>
<dbReference type="Proteomes" id="UP000297535">
    <property type="component" value="Unassembled WGS sequence"/>
</dbReference>
<keyword evidence="3" id="KW-0558">Oxidation</keyword>
<protein>
    <submittedName>
        <fullName evidence="7">Aldehyde dehydrogenase family protein</fullName>
    </submittedName>
</protein>